<evidence type="ECO:0000313" key="2">
    <source>
        <dbReference type="EMBL" id="KAF4309197.1"/>
    </source>
</evidence>
<dbReference type="OrthoDB" id="5230873at2759"/>
<evidence type="ECO:0000256" key="1">
    <source>
        <dbReference type="SAM" id="SignalP"/>
    </source>
</evidence>
<reference evidence="2" key="1">
    <citation type="submission" date="2020-04" db="EMBL/GenBank/DDBJ databases">
        <title>Genome Assembly and Annotation of Botryosphaeria dothidea sdau 11-99, a Latent Pathogen of Apple Fruit Ring Rot in China.</title>
        <authorList>
            <person name="Yu C."/>
            <person name="Diao Y."/>
            <person name="Lu Q."/>
            <person name="Zhao J."/>
            <person name="Cui S."/>
            <person name="Peng C."/>
            <person name="He B."/>
            <person name="Liu H."/>
        </authorList>
    </citation>
    <scope>NUCLEOTIDE SEQUENCE [LARGE SCALE GENOMIC DNA]</scope>
    <source>
        <strain evidence="2">Sdau11-99</strain>
    </source>
</reference>
<protein>
    <submittedName>
        <fullName evidence="2">Cytochrome p450 protein</fullName>
    </submittedName>
</protein>
<comment type="caution">
    <text evidence="2">The sequence shown here is derived from an EMBL/GenBank/DDBJ whole genome shotgun (WGS) entry which is preliminary data.</text>
</comment>
<keyword evidence="3" id="KW-1185">Reference proteome</keyword>
<dbReference type="AlphaFoldDB" id="A0A8H4IXU2"/>
<dbReference type="EMBL" id="WWBZ02000016">
    <property type="protein sequence ID" value="KAF4309197.1"/>
    <property type="molecule type" value="Genomic_DNA"/>
</dbReference>
<sequence length="165" mass="17326">MKPHALYGALLSLTLVRAESEYSSLYGYGIGIGGLPLTYADGIAYLGDAPSNASTATNVTVAIKSGIVAVKPTDETWSDSKSLYVNLQAGAYDAAKIASSAEGYTHTGFLFYGRTLFQSGSSGLSSLFYATPLNSQNTTYLLKWNSDSTDDGTSTPVALRTLPPS</sequence>
<evidence type="ECO:0000313" key="3">
    <source>
        <dbReference type="Proteomes" id="UP000572817"/>
    </source>
</evidence>
<keyword evidence="1" id="KW-0732">Signal</keyword>
<accession>A0A8H4IXU2</accession>
<feature type="signal peptide" evidence="1">
    <location>
        <begin position="1"/>
        <end position="18"/>
    </location>
</feature>
<feature type="chain" id="PRO_5034033921" evidence="1">
    <location>
        <begin position="19"/>
        <end position="165"/>
    </location>
</feature>
<dbReference type="Proteomes" id="UP000572817">
    <property type="component" value="Unassembled WGS sequence"/>
</dbReference>
<proteinExistence type="predicted"/>
<organism evidence="2 3">
    <name type="scientific">Botryosphaeria dothidea</name>
    <dbReference type="NCBI Taxonomy" id="55169"/>
    <lineage>
        <taxon>Eukaryota</taxon>
        <taxon>Fungi</taxon>
        <taxon>Dikarya</taxon>
        <taxon>Ascomycota</taxon>
        <taxon>Pezizomycotina</taxon>
        <taxon>Dothideomycetes</taxon>
        <taxon>Dothideomycetes incertae sedis</taxon>
        <taxon>Botryosphaeriales</taxon>
        <taxon>Botryosphaeriaceae</taxon>
        <taxon>Botryosphaeria</taxon>
    </lineage>
</organism>
<name>A0A8H4IXU2_9PEZI</name>
<gene>
    <name evidence="2" type="ORF">GTA08_BOTSDO02163</name>
</gene>